<name>A0A1G2QM84_9BACT</name>
<reference evidence="8 9" key="1">
    <citation type="journal article" date="2016" name="Nat. Commun.">
        <title>Thousands of microbial genomes shed light on interconnected biogeochemical processes in an aquifer system.</title>
        <authorList>
            <person name="Anantharaman K."/>
            <person name="Brown C.T."/>
            <person name="Hug L.A."/>
            <person name="Sharon I."/>
            <person name="Castelle C.J."/>
            <person name="Probst A.J."/>
            <person name="Thomas B.C."/>
            <person name="Singh A."/>
            <person name="Wilkins M.J."/>
            <person name="Karaoz U."/>
            <person name="Brodie E.L."/>
            <person name="Williams K.H."/>
            <person name="Hubbard S.S."/>
            <person name="Banfield J.F."/>
        </authorList>
    </citation>
    <scope>NUCLEOTIDE SEQUENCE [LARGE SCALE GENOMIC DNA]</scope>
</reference>
<comment type="similarity">
    <text evidence="7">Belongs to the transglycosylase MltG family.</text>
</comment>
<dbReference type="HAMAP" id="MF_02065">
    <property type="entry name" value="MltG"/>
    <property type="match status" value="1"/>
</dbReference>
<dbReference type="AlphaFoldDB" id="A0A1G2QM84"/>
<dbReference type="GO" id="GO:0008932">
    <property type="term" value="F:lytic endotransglycosylase activity"/>
    <property type="evidence" value="ECO:0007669"/>
    <property type="project" value="UniProtKB-UniRule"/>
</dbReference>
<evidence type="ECO:0000256" key="7">
    <source>
        <dbReference type="HAMAP-Rule" id="MF_02065"/>
    </source>
</evidence>
<dbReference type="Proteomes" id="UP000177090">
    <property type="component" value="Unassembled WGS sequence"/>
</dbReference>
<accession>A0A1G2QM84</accession>
<evidence type="ECO:0000256" key="4">
    <source>
        <dbReference type="ARBA" id="ARBA00023136"/>
    </source>
</evidence>
<dbReference type="Gene3D" id="3.30.1490.480">
    <property type="entry name" value="Endolytic murein transglycosylase"/>
    <property type="match status" value="1"/>
</dbReference>
<keyword evidence="1 7" id="KW-1003">Cell membrane</keyword>
<dbReference type="GO" id="GO:0005886">
    <property type="term" value="C:plasma membrane"/>
    <property type="evidence" value="ECO:0007669"/>
    <property type="project" value="UniProtKB-SubCell"/>
</dbReference>
<organism evidence="8 9">
    <name type="scientific">Candidatus Vogelbacteria bacterium RIFOXYD1_FULL_51_18</name>
    <dbReference type="NCBI Taxonomy" id="1802440"/>
    <lineage>
        <taxon>Bacteria</taxon>
        <taxon>Candidatus Vogeliibacteriota</taxon>
    </lineage>
</organism>
<dbReference type="PANTHER" id="PTHR30518">
    <property type="entry name" value="ENDOLYTIC MUREIN TRANSGLYCOSYLASE"/>
    <property type="match status" value="1"/>
</dbReference>
<comment type="function">
    <text evidence="7">Functions as a peptidoglycan terminase that cleaves nascent peptidoglycan strands endolytically to terminate their elongation.</text>
</comment>
<dbReference type="InterPro" id="IPR003770">
    <property type="entry name" value="MLTG-like"/>
</dbReference>
<dbReference type="STRING" id="1802440.A2569_03470"/>
<keyword evidence="4 7" id="KW-0472">Membrane</keyword>
<proteinExistence type="inferred from homology"/>
<keyword evidence="5 7" id="KW-0456">Lyase</keyword>
<comment type="catalytic activity">
    <reaction evidence="7">
        <text>a peptidoglycan chain = a peptidoglycan chain with N-acetyl-1,6-anhydromuramyl-[peptide] at the reducing end + a peptidoglycan chain with N-acetylglucosamine at the non-reducing end.</text>
        <dbReference type="EC" id="4.2.2.29"/>
    </reaction>
</comment>
<dbReference type="GO" id="GO:0009252">
    <property type="term" value="P:peptidoglycan biosynthetic process"/>
    <property type="evidence" value="ECO:0007669"/>
    <property type="project" value="UniProtKB-UniRule"/>
</dbReference>
<evidence type="ECO:0000256" key="6">
    <source>
        <dbReference type="ARBA" id="ARBA00023316"/>
    </source>
</evidence>
<keyword evidence="6 7" id="KW-0961">Cell wall biogenesis/degradation</keyword>
<dbReference type="EC" id="4.2.2.29" evidence="7"/>
<dbReference type="EMBL" id="MHTL01000001">
    <property type="protein sequence ID" value="OHA61543.1"/>
    <property type="molecule type" value="Genomic_DNA"/>
</dbReference>
<keyword evidence="3 7" id="KW-1133">Transmembrane helix</keyword>
<feature type="site" description="Important for catalytic activity" evidence="7">
    <location>
        <position position="217"/>
    </location>
</feature>
<feature type="transmembrane region" description="Helical" evidence="7">
    <location>
        <begin position="21"/>
        <end position="41"/>
    </location>
</feature>
<dbReference type="NCBIfam" id="TIGR00247">
    <property type="entry name" value="endolytic transglycosylase MltG"/>
    <property type="match status" value="1"/>
</dbReference>
<sequence length="331" mass="37621">MKFAILKKRFLRTLPQNIHPHVPYWVASSICALLLYMTLFAPPVDFPLKGTIRIEDGMSVEAIAKGLKERAVIRSTFVFTALARLTGSADNLVAGQYRFDRTYSVFTVLSRIAKGVYGFHMVKIVLPEGATNTEIAILVASKLEGFDKKYFLEIVKDKEGYLFPDTYSFTPVATYEDVVKKIEQNFQRQVGPYEIVAVAKGHTLHEILTMASLIEEEARKTEDRKMIAGILWNRIEQGMPLQVDAVFPYIVGRNTYEVTKTDLKNTSLYNTYLHKGLPPGPISNPGKDAIDAALNPTKNDYLYYLSDRKGSMHYAKTFEEHKENRRKYLNS</sequence>
<dbReference type="Pfam" id="PF02618">
    <property type="entry name" value="YceG"/>
    <property type="match status" value="1"/>
</dbReference>
<keyword evidence="2 7" id="KW-0812">Transmembrane</keyword>
<evidence type="ECO:0000313" key="9">
    <source>
        <dbReference type="Proteomes" id="UP000177090"/>
    </source>
</evidence>
<evidence type="ECO:0000256" key="5">
    <source>
        <dbReference type="ARBA" id="ARBA00023239"/>
    </source>
</evidence>
<comment type="caution">
    <text evidence="8">The sequence shown here is derived from an EMBL/GenBank/DDBJ whole genome shotgun (WGS) entry which is preliminary data.</text>
</comment>
<protein>
    <recommendedName>
        <fullName evidence="7">Endolytic murein transglycosylase</fullName>
        <ecNumber evidence="7">4.2.2.29</ecNumber>
    </recommendedName>
    <alternativeName>
        <fullName evidence="7">Peptidoglycan lytic transglycosylase</fullName>
    </alternativeName>
    <alternativeName>
        <fullName evidence="7">Peptidoglycan polymerization terminase</fullName>
    </alternativeName>
</protein>
<dbReference type="GO" id="GO:0071555">
    <property type="term" value="P:cell wall organization"/>
    <property type="evidence" value="ECO:0007669"/>
    <property type="project" value="UniProtKB-KW"/>
</dbReference>
<dbReference type="Gene3D" id="3.30.160.60">
    <property type="entry name" value="Classic Zinc Finger"/>
    <property type="match status" value="1"/>
</dbReference>
<dbReference type="PANTHER" id="PTHR30518:SF2">
    <property type="entry name" value="ENDOLYTIC MUREIN TRANSGLYCOSYLASE"/>
    <property type="match status" value="1"/>
</dbReference>
<gene>
    <name evidence="7" type="primary">mltG</name>
    <name evidence="8" type="ORF">A2569_03470</name>
</gene>
<evidence type="ECO:0000256" key="1">
    <source>
        <dbReference type="ARBA" id="ARBA00022475"/>
    </source>
</evidence>
<evidence type="ECO:0000313" key="8">
    <source>
        <dbReference type="EMBL" id="OHA61543.1"/>
    </source>
</evidence>
<evidence type="ECO:0000256" key="2">
    <source>
        <dbReference type="ARBA" id="ARBA00022692"/>
    </source>
</evidence>
<evidence type="ECO:0000256" key="3">
    <source>
        <dbReference type="ARBA" id="ARBA00022989"/>
    </source>
</evidence>
<comment type="subcellular location">
    <subcellularLocation>
        <location evidence="7">Cell membrane</location>
        <topology evidence="7">Single-pass membrane protein</topology>
    </subcellularLocation>
</comment>